<feature type="region of interest" description="Disordered" evidence="1">
    <location>
        <begin position="146"/>
        <end position="171"/>
    </location>
</feature>
<feature type="compositionally biased region" description="Basic and acidic residues" evidence="1">
    <location>
        <begin position="287"/>
        <end position="309"/>
    </location>
</feature>
<feature type="compositionally biased region" description="Polar residues" evidence="1">
    <location>
        <begin position="272"/>
        <end position="285"/>
    </location>
</feature>
<dbReference type="EMBL" id="AP014940">
    <property type="protein sequence ID" value="BAV96079.1"/>
    <property type="molecule type" value="Genomic_DNA"/>
</dbReference>
<evidence type="ECO:0000256" key="1">
    <source>
        <dbReference type="SAM" id="MobiDB-lite"/>
    </source>
</evidence>
<dbReference type="Proteomes" id="UP000218824">
    <property type="component" value="Chromosome"/>
</dbReference>
<reference evidence="2 3" key="1">
    <citation type="journal article" date="2017" name="DNA Res.">
        <title>Complete genome sequence and expression profile of the commercial lytic enzyme producer Lysobacter enzymogenes M497-1.</title>
        <authorList>
            <person name="Takami H."/>
            <person name="Toyoda A."/>
            <person name="Uchiyama I."/>
            <person name="Itoh T."/>
            <person name="Takaki Y."/>
            <person name="Arai W."/>
            <person name="Nishi S."/>
            <person name="Kawai M."/>
            <person name="Shinya K."/>
            <person name="Ikeda H."/>
        </authorList>
    </citation>
    <scope>NUCLEOTIDE SEQUENCE [LARGE SCALE GENOMIC DNA]</scope>
    <source>
        <strain evidence="2 3">M497-1</strain>
    </source>
</reference>
<gene>
    <name evidence="2" type="ORF">LEN_0592</name>
</gene>
<evidence type="ECO:0000313" key="2">
    <source>
        <dbReference type="EMBL" id="BAV96079.1"/>
    </source>
</evidence>
<evidence type="ECO:0000313" key="3">
    <source>
        <dbReference type="Proteomes" id="UP000218824"/>
    </source>
</evidence>
<feature type="compositionally biased region" description="Polar residues" evidence="1">
    <location>
        <begin position="310"/>
        <end position="325"/>
    </location>
</feature>
<feature type="region of interest" description="Disordered" evidence="1">
    <location>
        <begin position="272"/>
        <end position="325"/>
    </location>
</feature>
<feature type="compositionally biased region" description="Pro residues" evidence="1">
    <location>
        <begin position="150"/>
        <end position="163"/>
    </location>
</feature>
<dbReference type="GeneID" id="83062496"/>
<feature type="compositionally biased region" description="Low complexity" evidence="1">
    <location>
        <begin position="24"/>
        <end position="55"/>
    </location>
</feature>
<feature type="compositionally biased region" description="Low complexity" evidence="1">
    <location>
        <begin position="77"/>
        <end position="86"/>
    </location>
</feature>
<dbReference type="AlphaFoldDB" id="A0AAU9AEW0"/>
<feature type="region of interest" description="Disordered" evidence="1">
    <location>
        <begin position="1"/>
        <end position="110"/>
    </location>
</feature>
<feature type="compositionally biased region" description="Pro residues" evidence="1">
    <location>
        <begin position="87"/>
        <end position="105"/>
    </location>
</feature>
<proteinExistence type="predicted"/>
<organism evidence="2 3">
    <name type="scientific">Lysobacter enzymogenes</name>
    <dbReference type="NCBI Taxonomy" id="69"/>
    <lineage>
        <taxon>Bacteria</taxon>
        <taxon>Pseudomonadati</taxon>
        <taxon>Pseudomonadota</taxon>
        <taxon>Gammaproteobacteria</taxon>
        <taxon>Lysobacterales</taxon>
        <taxon>Lysobacteraceae</taxon>
        <taxon>Lysobacter</taxon>
    </lineage>
</organism>
<sequence length="325" mass="32358">MYASQTPPQNSPTSPPPPAPGASPPASATTGAAEPASAPVPEQSPPATVAAAPVPEQSPPPPIAATPAAEQSPPPTIATAPPAEQSLPPPAPAPAAAPAPAPAPAPASALSELDEAVRSFARTQLGRALQAEEQQVLSAYVAMVGAQSQPPAPASPSPSPPPGGAAGVLENGRQQIEAVIRQSLNRAQAAVDGNAKAERAAETAVLGAVERAQSLQDLMPAKPAPGAAAIPPTPMEQIAARLADLVRHEVDACFQRQIGPLARQLQDVIGAAQSNGLLPPQTTGSAHPDESRAAGRDGDSAARPDRDNNPNDAAQANGPAASQSN</sequence>
<dbReference type="RefSeq" id="WP_096376582.1">
    <property type="nucleotide sequence ID" value="NZ_AP014940.1"/>
</dbReference>
<dbReference type="KEGG" id="lem:LEN_0592"/>
<name>A0AAU9AEW0_LYSEN</name>
<accession>A0AAU9AEW0</accession>
<protein>
    <submittedName>
        <fullName evidence="2">Uncharacterized protein</fullName>
    </submittedName>
</protein>
<feature type="compositionally biased region" description="Pro residues" evidence="1">
    <location>
        <begin position="9"/>
        <end position="23"/>
    </location>
</feature>